<protein>
    <submittedName>
        <fullName evidence="1">Uncharacterized protein</fullName>
    </submittedName>
</protein>
<proteinExistence type="predicted"/>
<reference evidence="1" key="1">
    <citation type="journal article" date="2012" name="PLoS ONE">
        <title>Gene sets for utilization of primary and secondary nutrition supplies in the distal gut of endangered iberian lynx.</title>
        <authorList>
            <person name="Alcaide M."/>
            <person name="Messina E."/>
            <person name="Richter M."/>
            <person name="Bargiela R."/>
            <person name="Peplies J."/>
            <person name="Huws S.A."/>
            <person name="Newbold C.J."/>
            <person name="Golyshin P.N."/>
            <person name="Simon M.A."/>
            <person name="Lopez G."/>
            <person name="Yakimov M.M."/>
            <person name="Ferrer M."/>
        </authorList>
    </citation>
    <scope>NUCLEOTIDE SEQUENCE</scope>
</reference>
<gene>
    <name evidence="1" type="ORF">EVA_08935</name>
</gene>
<accession>J9G6T0</accession>
<dbReference type="AlphaFoldDB" id="J9G6T0"/>
<evidence type="ECO:0000313" key="1">
    <source>
        <dbReference type="EMBL" id="EJX02962.1"/>
    </source>
</evidence>
<dbReference type="EMBL" id="AMCI01002347">
    <property type="protein sequence ID" value="EJX02962.1"/>
    <property type="molecule type" value="Genomic_DNA"/>
</dbReference>
<organism evidence="1">
    <name type="scientific">gut metagenome</name>
    <dbReference type="NCBI Taxonomy" id="749906"/>
    <lineage>
        <taxon>unclassified sequences</taxon>
        <taxon>metagenomes</taxon>
        <taxon>organismal metagenomes</taxon>
    </lineage>
</organism>
<sequence length="34" mass="4018">MQMKVKRLILKKSCNDYLKMAMNLRAVGLNTYQN</sequence>
<name>J9G6T0_9ZZZZ</name>
<comment type="caution">
    <text evidence="1">The sequence shown here is derived from an EMBL/GenBank/DDBJ whole genome shotgun (WGS) entry which is preliminary data.</text>
</comment>